<evidence type="ECO:0000259" key="1">
    <source>
        <dbReference type="Pfam" id="PF13439"/>
    </source>
</evidence>
<accession>A0ABR9H6M1</accession>
<evidence type="ECO:0000313" key="2">
    <source>
        <dbReference type="EMBL" id="MBE1426356.1"/>
    </source>
</evidence>
<dbReference type="PANTHER" id="PTHR45947">
    <property type="entry name" value="SULFOQUINOVOSYL TRANSFERASE SQD2"/>
    <property type="match status" value="1"/>
</dbReference>
<dbReference type="SUPFAM" id="SSF53756">
    <property type="entry name" value="UDP-Glycosyltransferase/glycogen phosphorylase"/>
    <property type="match status" value="1"/>
</dbReference>
<protein>
    <submittedName>
        <fullName evidence="2">Glycosyltransferase involved in cell wall biosynthesis</fullName>
    </submittedName>
</protein>
<comment type="caution">
    <text evidence="2">The sequence shown here is derived from an EMBL/GenBank/DDBJ whole genome shotgun (WGS) entry which is preliminary data.</text>
</comment>
<evidence type="ECO:0000313" key="3">
    <source>
        <dbReference type="Proteomes" id="UP000639010"/>
    </source>
</evidence>
<keyword evidence="3" id="KW-1185">Reference proteome</keyword>
<dbReference type="EMBL" id="JADBGG010000025">
    <property type="protein sequence ID" value="MBE1426356.1"/>
    <property type="molecule type" value="Genomic_DNA"/>
</dbReference>
<dbReference type="RefSeq" id="WP_192624359.1">
    <property type="nucleotide sequence ID" value="NZ_JADBGG010000025.1"/>
</dbReference>
<dbReference type="InterPro" id="IPR050194">
    <property type="entry name" value="Glycosyltransferase_grp1"/>
</dbReference>
<name>A0ABR9H6M1_9BACT</name>
<dbReference type="Gene3D" id="3.40.50.2000">
    <property type="entry name" value="Glycogen Phosphorylase B"/>
    <property type="match status" value="2"/>
</dbReference>
<gene>
    <name evidence="2" type="ORF">H4684_003021</name>
</gene>
<dbReference type="PANTHER" id="PTHR45947:SF3">
    <property type="entry name" value="SULFOQUINOVOSYL TRANSFERASE SQD2"/>
    <property type="match status" value="1"/>
</dbReference>
<organism evidence="2 3">
    <name type="scientific">Desulfomicrobium macestii</name>
    <dbReference type="NCBI Taxonomy" id="90731"/>
    <lineage>
        <taxon>Bacteria</taxon>
        <taxon>Pseudomonadati</taxon>
        <taxon>Thermodesulfobacteriota</taxon>
        <taxon>Desulfovibrionia</taxon>
        <taxon>Desulfovibrionales</taxon>
        <taxon>Desulfomicrobiaceae</taxon>
        <taxon>Desulfomicrobium</taxon>
    </lineage>
</organism>
<dbReference type="Proteomes" id="UP000639010">
    <property type="component" value="Unassembled WGS sequence"/>
</dbReference>
<reference evidence="2 3" key="1">
    <citation type="submission" date="2020-10" db="EMBL/GenBank/DDBJ databases">
        <title>Genomic Encyclopedia of Type Strains, Phase IV (KMG-IV): sequencing the most valuable type-strain genomes for metagenomic binning, comparative biology and taxonomic classification.</title>
        <authorList>
            <person name="Goeker M."/>
        </authorList>
    </citation>
    <scope>NUCLEOTIDE SEQUENCE [LARGE SCALE GENOMIC DNA]</scope>
    <source>
        <strain evidence="2 3">DSM 4194</strain>
    </source>
</reference>
<sequence>MNKPVLFRVTNNLKVGGVQKRLRALLPLLTEHYEVHVVTYKDRGIFFDELAKLGVHTHFLPRKGHWNPMAIWQLAKLFRKHRADIVHTHSFGGNIFGILAAALARVPVRIGQVHSRGLHWYGTSIFRQRKQIIEESFVHRLFSHQVVFVSEESLAFFQSKTGLPKYMLSVLHNGMTLTTSRPPLTREDLKLPVSIPLIGFVGRLTQGKGLNFFFTFAMQALKMRPESYHFVVIGGGCQRTFVELCANLGISRSVTFTDELHEMDRIYPILNAILFTSKPEHEGMPGVVLEACAHGLPILARESQPIQEIAQHYSRIRYFNATEPHVQLEDLLCVPEDNRKAFQNEFSLEAMRDRTHALYQRLLDKRGEGFRKCP</sequence>
<dbReference type="Pfam" id="PF13439">
    <property type="entry name" value="Glyco_transf_4"/>
    <property type="match status" value="1"/>
</dbReference>
<dbReference type="Pfam" id="PF13692">
    <property type="entry name" value="Glyco_trans_1_4"/>
    <property type="match status" value="1"/>
</dbReference>
<dbReference type="InterPro" id="IPR028098">
    <property type="entry name" value="Glyco_trans_4-like_N"/>
</dbReference>
<feature type="domain" description="Glycosyltransferase subfamily 4-like N-terminal" evidence="1">
    <location>
        <begin position="15"/>
        <end position="175"/>
    </location>
</feature>
<proteinExistence type="predicted"/>